<comment type="caution">
    <text evidence="10">The sequence shown here is derived from an EMBL/GenBank/DDBJ whole genome shotgun (WGS) entry which is preliminary data.</text>
</comment>
<evidence type="ECO:0000256" key="6">
    <source>
        <dbReference type="ARBA" id="ARBA00022989"/>
    </source>
</evidence>
<dbReference type="PANTHER" id="PTHR43357:SF4">
    <property type="entry name" value="INNER MEMBRANE ABC TRANSPORTER PERMEASE PROTEIN YDCV"/>
    <property type="match status" value="1"/>
</dbReference>
<evidence type="ECO:0000256" key="7">
    <source>
        <dbReference type="ARBA" id="ARBA00023136"/>
    </source>
</evidence>
<keyword evidence="7 8" id="KW-0472">Membrane</keyword>
<keyword evidence="11" id="KW-1185">Reference proteome</keyword>
<dbReference type="CDD" id="cd06261">
    <property type="entry name" value="TM_PBP2"/>
    <property type="match status" value="2"/>
</dbReference>
<feature type="transmembrane region" description="Helical" evidence="8">
    <location>
        <begin position="125"/>
        <end position="147"/>
    </location>
</feature>
<keyword evidence="6 8" id="KW-1133">Transmembrane helix</keyword>
<evidence type="ECO:0000256" key="2">
    <source>
        <dbReference type="ARBA" id="ARBA00022448"/>
    </source>
</evidence>
<accession>A0A2A3YN63</accession>
<keyword evidence="3" id="KW-1003">Cell membrane</keyword>
<evidence type="ECO:0000313" key="10">
    <source>
        <dbReference type="EMBL" id="PCC40723.1"/>
    </source>
</evidence>
<dbReference type="GO" id="GO:0005886">
    <property type="term" value="C:plasma membrane"/>
    <property type="evidence" value="ECO:0007669"/>
    <property type="project" value="UniProtKB-SubCell"/>
</dbReference>
<evidence type="ECO:0000256" key="8">
    <source>
        <dbReference type="SAM" id="Phobius"/>
    </source>
</evidence>
<evidence type="ECO:0000256" key="1">
    <source>
        <dbReference type="ARBA" id="ARBA00004429"/>
    </source>
</evidence>
<evidence type="ECO:0000259" key="9">
    <source>
        <dbReference type="PROSITE" id="PS50928"/>
    </source>
</evidence>
<evidence type="ECO:0000256" key="3">
    <source>
        <dbReference type="ARBA" id="ARBA00022475"/>
    </source>
</evidence>
<comment type="subcellular location">
    <subcellularLocation>
        <location evidence="1">Cell inner membrane</location>
        <topology evidence="1">Multi-pass membrane protein</topology>
    </subcellularLocation>
</comment>
<feature type="domain" description="ABC transmembrane type-1" evidence="9">
    <location>
        <begin position="49"/>
        <end position="248"/>
    </location>
</feature>
<feature type="transmembrane region" description="Helical" evidence="8">
    <location>
        <begin position="357"/>
        <end position="380"/>
    </location>
</feature>
<feature type="transmembrane region" description="Helical" evidence="8">
    <location>
        <begin position="392"/>
        <end position="417"/>
    </location>
</feature>
<feature type="transmembrane region" description="Helical" evidence="8">
    <location>
        <begin position="55"/>
        <end position="76"/>
    </location>
</feature>
<dbReference type="GO" id="GO:0055085">
    <property type="term" value="P:transmembrane transport"/>
    <property type="evidence" value="ECO:0007669"/>
    <property type="project" value="InterPro"/>
</dbReference>
<feature type="transmembrane region" description="Helical" evidence="8">
    <location>
        <begin position="325"/>
        <end position="345"/>
    </location>
</feature>
<proteinExistence type="predicted"/>
<reference evidence="10 11" key="1">
    <citation type="journal article" date="2017" name="Elife">
        <title>Extensive horizontal gene transfer in cheese-associated bacteria.</title>
        <authorList>
            <person name="Bonham K.S."/>
            <person name="Wolfe B.E."/>
            <person name="Dutton R.J."/>
        </authorList>
    </citation>
    <scope>NUCLEOTIDE SEQUENCE [LARGE SCALE GENOMIC DNA]</scope>
    <source>
        <strain evidence="10 11">341_9</strain>
    </source>
</reference>
<feature type="transmembrane region" description="Helical" evidence="8">
    <location>
        <begin position="222"/>
        <end position="249"/>
    </location>
</feature>
<keyword evidence="5 8" id="KW-0812">Transmembrane</keyword>
<dbReference type="EMBL" id="NRGR01000005">
    <property type="protein sequence ID" value="PCC40723.1"/>
    <property type="molecule type" value="Genomic_DNA"/>
</dbReference>
<keyword evidence="2" id="KW-0813">Transport</keyword>
<dbReference type="Gene3D" id="1.10.3720.10">
    <property type="entry name" value="MetI-like"/>
    <property type="match status" value="2"/>
</dbReference>
<dbReference type="PROSITE" id="PS50928">
    <property type="entry name" value="ABC_TM1"/>
    <property type="match status" value="2"/>
</dbReference>
<dbReference type="SUPFAM" id="SSF161098">
    <property type="entry name" value="MetI-like"/>
    <property type="match status" value="2"/>
</dbReference>
<keyword evidence="4" id="KW-0997">Cell inner membrane</keyword>
<evidence type="ECO:0000256" key="5">
    <source>
        <dbReference type="ARBA" id="ARBA00022692"/>
    </source>
</evidence>
<dbReference type="InterPro" id="IPR035906">
    <property type="entry name" value="MetI-like_sf"/>
</dbReference>
<feature type="domain" description="ABC transmembrane type-1" evidence="9">
    <location>
        <begin position="319"/>
        <end position="522"/>
    </location>
</feature>
<dbReference type="Proteomes" id="UP000218598">
    <property type="component" value="Unassembled WGS sequence"/>
</dbReference>
<evidence type="ECO:0000313" key="11">
    <source>
        <dbReference type="Proteomes" id="UP000218598"/>
    </source>
</evidence>
<dbReference type="PANTHER" id="PTHR43357">
    <property type="entry name" value="INNER MEMBRANE ABC TRANSPORTER PERMEASE PROTEIN YDCV"/>
    <property type="match status" value="1"/>
</dbReference>
<protein>
    <recommendedName>
        <fullName evidence="9">ABC transmembrane type-1 domain-containing protein</fullName>
    </recommendedName>
</protein>
<feature type="transmembrane region" description="Helical" evidence="8">
    <location>
        <begin position="283"/>
        <end position="305"/>
    </location>
</feature>
<feature type="transmembrane region" description="Helical" evidence="8">
    <location>
        <begin position="446"/>
        <end position="468"/>
    </location>
</feature>
<sequence length="537" mass="55294">MSRIWYRWAAASSLVICSAGAVLVVGWPVLRMLAEAISAVATTRAFPGLGHTMAVSSALALTVTVIGTVLAFALALTARTLRPGWRHLLDAVLGGLLLVPPYVVAASVVAVGGRAGLLTAMLPDVYGGLGMTSAMVVAHLPIPYLTIRMAWRVVDPRLVEMGRVNGARAATVVRLVLLPPLRRPLAIAAALLFVSALSDPSIPAVLRGRVPTLAHTAYIEVIAWGGEGTAALIAVLLTLPVLPVLLALWRGRDPNALADHWQGLSPSPRLVLPRSVLVQACRALSVLVLAIVLTLALAALITMFRARGSLLTPMMMDVIGSTVRYAVAALLLSVPVGLMTAWASGRGSKRLARSVDLLQTSLLLMPGTTLGIAIFLAYGLGTRTPLGELPALVGGASLASGSVAIVAVFMAPAVPMVHLAARAGQRQVPVPVLETARVLGAGRRRVAVGLFLPQTGALVAATGAAVVARNIVSVAPVVFVSTPDAPMVASFALDLLDRAALEQTFALAAVVALLVGGASALVAGASATVLGARRRPA</sequence>
<evidence type="ECO:0000256" key="4">
    <source>
        <dbReference type="ARBA" id="ARBA00022519"/>
    </source>
</evidence>
<feature type="transmembrane region" description="Helical" evidence="8">
    <location>
        <begin position="88"/>
        <end position="113"/>
    </location>
</feature>
<name>A0A2A3YN63_9MICO</name>
<dbReference type="AlphaFoldDB" id="A0A2A3YN63"/>
<gene>
    <name evidence="10" type="ORF">CIK66_02860</name>
</gene>
<dbReference type="InterPro" id="IPR000515">
    <property type="entry name" value="MetI-like"/>
</dbReference>
<organism evidence="10 11">
    <name type="scientific">Brachybacterium alimentarium</name>
    <dbReference type="NCBI Taxonomy" id="47845"/>
    <lineage>
        <taxon>Bacteria</taxon>
        <taxon>Bacillati</taxon>
        <taxon>Actinomycetota</taxon>
        <taxon>Actinomycetes</taxon>
        <taxon>Micrococcales</taxon>
        <taxon>Dermabacteraceae</taxon>
        <taxon>Brachybacterium</taxon>
    </lineage>
</organism>
<feature type="transmembrane region" description="Helical" evidence="8">
    <location>
        <begin position="184"/>
        <end position="202"/>
    </location>
</feature>
<feature type="transmembrane region" description="Helical" evidence="8">
    <location>
        <begin position="505"/>
        <end position="532"/>
    </location>
</feature>